<proteinExistence type="predicted"/>
<dbReference type="RefSeq" id="WP_377102364.1">
    <property type="nucleotide sequence ID" value="NZ_JBHTHU010000022.1"/>
</dbReference>
<feature type="transmembrane region" description="Helical" evidence="1">
    <location>
        <begin position="6"/>
        <end position="24"/>
    </location>
</feature>
<name>A0ABW2Z2T8_9SPHI</name>
<feature type="transmembrane region" description="Helical" evidence="1">
    <location>
        <begin position="67"/>
        <end position="88"/>
    </location>
</feature>
<accession>A0ABW2Z2T8</accession>
<keyword evidence="1" id="KW-0812">Transmembrane</keyword>
<comment type="caution">
    <text evidence="2">The sequence shown here is derived from an EMBL/GenBank/DDBJ whole genome shotgun (WGS) entry which is preliminary data.</text>
</comment>
<sequence length="225" mass="26292">MSKYFTMYTSAELICLITALVCLFKTKELHWRLLIPFLLLITMVEFASIPLKALYRANPIPINSTVWLYNLLLPIQIGVFVAVFNGILKKYAAYSKVLILAGGGFLYLFYIYELLTNDAGIFNFNSTTYSAMSVLLVVYSLYYYYVLLKSEEYADLKSLPEFWWVTGTLFFFFGTTAFNLFYTYLLKSYTGNKLYLFYIRDLLIVILYGCWSYAFICKRWITSNK</sequence>
<feature type="transmembrane region" description="Helical" evidence="1">
    <location>
        <begin position="162"/>
        <end position="185"/>
    </location>
</feature>
<keyword evidence="1" id="KW-1133">Transmembrane helix</keyword>
<dbReference type="EMBL" id="JBHTHU010000022">
    <property type="protein sequence ID" value="MFD0752037.1"/>
    <property type="molecule type" value="Genomic_DNA"/>
</dbReference>
<keyword evidence="1" id="KW-0472">Membrane</keyword>
<keyword evidence="3" id="KW-1185">Reference proteome</keyword>
<evidence type="ECO:0000313" key="3">
    <source>
        <dbReference type="Proteomes" id="UP001596958"/>
    </source>
</evidence>
<evidence type="ECO:0008006" key="4">
    <source>
        <dbReference type="Google" id="ProtNLM"/>
    </source>
</evidence>
<feature type="transmembrane region" description="Helical" evidence="1">
    <location>
        <begin position="127"/>
        <end position="146"/>
    </location>
</feature>
<gene>
    <name evidence="2" type="ORF">ACFQZS_17920</name>
</gene>
<evidence type="ECO:0000256" key="1">
    <source>
        <dbReference type="SAM" id="Phobius"/>
    </source>
</evidence>
<reference evidence="3" key="1">
    <citation type="journal article" date="2019" name="Int. J. Syst. Evol. Microbiol.">
        <title>The Global Catalogue of Microorganisms (GCM) 10K type strain sequencing project: providing services to taxonomists for standard genome sequencing and annotation.</title>
        <authorList>
            <consortium name="The Broad Institute Genomics Platform"/>
            <consortium name="The Broad Institute Genome Sequencing Center for Infectious Disease"/>
            <person name="Wu L."/>
            <person name="Ma J."/>
        </authorList>
    </citation>
    <scope>NUCLEOTIDE SEQUENCE [LARGE SCALE GENOMIC DNA]</scope>
    <source>
        <strain evidence="3">CCUG 63418</strain>
    </source>
</reference>
<protein>
    <recommendedName>
        <fullName evidence="4">YhhN-like protein</fullName>
    </recommendedName>
</protein>
<feature type="transmembrane region" description="Helical" evidence="1">
    <location>
        <begin position="97"/>
        <end position="115"/>
    </location>
</feature>
<feature type="transmembrane region" description="Helical" evidence="1">
    <location>
        <begin position="197"/>
        <end position="216"/>
    </location>
</feature>
<organism evidence="2 3">
    <name type="scientific">Mucilaginibacter calamicampi</name>
    <dbReference type="NCBI Taxonomy" id="1302352"/>
    <lineage>
        <taxon>Bacteria</taxon>
        <taxon>Pseudomonadati</taxon>
        <taxon>Bacteroidota</taxon>
        <taxon>Sphingobacteriia</taxon>
        <taxon>Sphingobacteriales</taxon>
        <taxon>Sphingobacteriaceae</taxon>
        <taxon>Mucilaginibacter</taxon>
    </lineage>
</organism>
<dbReference type="Proteomes" id="UP001596958">
    <property type="component" value="Unassembled WGS sequence"/>
</dbReference>
<evidence type="ECO:0000313" key="2">
    <source>
        <dbReference type="EMBL" id="MFD0752037.1"/>
    </source>
</evidence>
<feature type="transmembrane region" description="Helical" evidence="1">
    <location>
        <begin position="33"/>
        <end position="55"/>
    </location>
</feature>